<gene>
    <name evidence="2" type="ORF">GCM10023185_28160</name>
</gene>
<evidence type="ECO:0000256" key="1">
    <source>
        <dbReference type="SAM" id="Phobius"/>
    </source>
</evidence>
<proteinExistence type="predicted"/>
<feature type="transmembrane region" description="Helical" evidence="1">
    <location>
        <begin position="6"/>
        <end position="23"/>
    </location>
</feature>
<protein>
    <submittedName>
        <fullName evidence="2">Uncharacterized protein</fullName>
    </submittedName>
</protein>
<evidence type="ECO:0000313" key="3">
    <source>
        <dbReference type="Proteomes" id="UP001501153"/>
    </source>
</evidence>
<evidence type="ECO:0000313" key="2">
    <source>
        <dbReference type="EMBL" id="GAA4361228.1"/>
    </source>
</evidence>
<name>A0ABP8IKD6_9BACT</name>
<dbReference type="EMBL" id="BAABGZ010000058">
    <property type="protein sequence ID" value="GAA4361228.1"/>
    <property type="molecule type" value="Genomic_DNA"/>
</dbReference>
<organism evidence="2 3">
    <name type="scientific">Hymenobacter saemangeumensis</name>
    <dbReference type="NCBI Taxonomy" id="1084522"/>
    <lineage>
        <taxon>Bacteria</taxon>
        <taxon>Pseudomonadati</taxon>
        <taxon>Bacteroidota</taxon>
        <taxon>Cytophagia</taxon>
        <taxon>Cytophagales</taxon>
        <taxon>Hymenobacteraceae</taxon>
        <taxon>Hymenobacter</taxon>
    </lineage>
</organism>
<accession>A0ABP8IKD6</accession>
<reference evidence="3" key="1">
    <citation type="journal article" date="2019" name="Int. J. Syst. Evol. Microbiol.">
        <title>The Global Catalogue of Microorganisms (GCM) 10K type strain sequencing project: providing services to taxonomists for standard genome sequencing and annotation.</title>
        <authorList>
            <consortium name="The Broad Institute Genomics Platform"/>
            <consortium name="The Broad Institute Genome Sequencing Center for Infectious Disease"/>
            <person name="Wu L."/>
            <person name="Ma J."/>
        </authorList>
    </citation>
    <scope>NUCLEOTIDE SEQUENCE [LARGE SCALE GENOMIC DNA]</scope>
    <source>
        <strain evidence="3">JCM 17923</strain>
    </source>
</reference>
<sequence length="153" mass="16335">MNVKTILNAAALILGMVGIYFKAQHWAGADILMLAGFGLLLISAAAFTLRDNAEAGTPAALSYVMVASLVVFILAAVFRTLHWNGTELMGMLSGGLILILSLMLIFSKAPIVASRQYVTVLIISFTLLSAMLNLLARRPPQQVAATPAQEMTE</sequence>
<feature type="transmembrane region" description="Helical" evidence="1">
    <location>
        <begin position="117"/>
        <end position="136"/>
    </location>
</feature>
<feature type="transmembrane region" description="Helical" evidence="1">
    <location>
        <begin position="88"/>
        <end position="111"/>
    </location>
</feature>
<feature type="transmembrane region" description="Helical" evidence="1">
    <location>
        <begin position="61"/>
        <end position="81"/>
    </location>
</feature>
<keyword evidence="1" id="KW-0472">Membrane</keyword>
<feature type="transmembrane region" description="Helical" evidence="1">
    <location>
        <begin position="30"/>
        <end position="49"/>
    </location>
</feature>
<dbReference type="RefSeq" id="WP_345236720.1">
    <property type="nucleotide sequence ID" value="NZ_BAABGZ010000058.1"/>
</dbReference>
<dbReference type="Proteomes" id="UP001501153">
    <property type="component" value="Unassembled WGS sequence"/>
</dbReference>
<comment type="caution">
    <text evidence="2">The sequence shown here is derived from an EMBL/GenBank/DDBJ whole genome shotgun (WGS) entry which is preliminary data.</text>
</comment>
<keyword evidence="1" id="KW-0812">Transmembrane</keyword>
<keyword evidence="3" id="KW-1185">Reference proteome</keyword>
<keyword evidence="1" id="KW-1133">Transmembrane helix</keyword>